<feature type="transmembrane region" description="Helical" evidence="1">
    <location>
        <begin position="96"/>
        <end position="116"/>
    </location>
</feature>
<evidence type="ECO:0000313" key="2">
    <source>
        <dbReference type="EMBL" id="MBE2998716.1"/>
    </source>
</evidence>
<organism evidence="2 3">
    <name type="scientific">Nocardiopsis coralli</name>
    <dbReference type="NCBI Taxonomy" id="2772213"/>
    <lineage>
        <taxon>Bacteria</taxon>
        <taxon>Bacillati</taxon>
        <taxon>Actinomycetota</taxon>
        <taxon>Actinomycetes</taxon>
        <taxon>Streptosporangiales</taxon>
        <taxon>Nocardiopsidaceae</taxon>
        <taxon>Nocardiopsis</taxon>
    </lineage>
</organism>
<sequence>MTDTATDQSEEEAVKVGPGIGERLGSWVKESFTPPEIWSEDRPSLRKQLDYARQGAWGPEEGWPRYLALAAFWGVSFPTSVAAYALEWVGERPSRWITAIVLASLIYQIPGIPWLVDLLIRIPAWPLTATWSALGLTGP</sequence>
<evidence type="ECO:0000256" key="1">
    <source>
        <dbReference type="SAM" id="Phobius"/>
    </source>
</evidence>
<protein>
    <submittedName>
        <fullName evidence="2">Uncharacterized protein</fullName>
    </submittedName>
</protein>
<dbReference type="Proteomes" id="UP000806528">
    <property type="component" value="Unassembled WGS sequence"/>
</dbReference>
<accession>A0ABR9P4E5</accession>
<keyword evidence="3" id="KW-1185">Reference proteome</keyword>
<keyword evidence="1" id="KW-0472">Membrane</keyword>
<gene>
    <name evidence="2" type="ORF">IDM40_08375</name>
</gene>
<comment type="caution">
    <text evidence="2">The sequence shown here is derived from an EMBL/GenBank/DDBJ whole genome shotgun (WGS) entry which is preliminary data.</text>
</comment>
<name>A0ABR9P4E5_9ACTN</name>
<keyword evidence="1" id="KW-0812">Transmembrane</keyword>
<dbReference type="RefSeq" id="WP_193121360.1">
    <property type="nucleotide sequence ID" value="NZ_JADBGI010000006.1"/>
</dbReference>
<reference evidence="2 3" key="1">
    <citation type="submission" date="2020-09" db="EMBL/GenBank/DDBJ databases">
        <title>Diversity and distribution of actinomycetes associated with coral in the coast of Hainan.</title>
        <authorList>
            <person name="Li F."/>
        </authorList>
    </citation>
    <scope>NUCLEOTIDE SEQUENCE [LARGE SCALE GENOMIC DNA]</scope>
    <source>
        <strain evidence="2 3">HNM0947</strain>
    </source>
</reference>
<feature type="transmembrane region" description="Helical" evidence="1">
    <location>
        <begin position="66"/>
        <end position="89"/>
    </location>
</feature>
<dbReference type="EMBL" id="JADBGI010000006">
    <property type="protein sequence ID" value="MBE2998716.1"/>
    <property type="molecule type" value="Genomic_DNA"/>
</dbReference>
<evidence type="ECO:0000313" key="3">
    <source>
        <dbReference type="Proteomes" id="UP000806528"/>
    </source>
</evidence>
<keyword evidence="1" id="KW-1133">Transmembrane helix</keyword>
<proteinExistence type="predicted"/>